<gene>
    <name evidence="1" type="ORF">SAMN05216269_102292</name>
</gene>
<name>A0A1M7FXE8_9FLAO</name>
<dbReference type="STRING" id="178356.SAMN05216269_102292"/>
<dbReference type="RefSeq" id="WP_073205596.1">
    <property type="nucleotide sequence ID" value="NZ_FRCL01000002.1"/>
</dbReference>
<dbReference type="EMBL" id="FRCL01000002">
    <property type="protein sequence ID" value="SHM08802.1"/>
    <property type="molecule type" value="Genomic_DNA"/>
</dbReference>
<dbReference type="PROSITE" id="PS51257">
    <property type="entry name" value="PROKAR_LIPOPROTEIN"/>
    <property type="match status" value="1"/>
</dbReference>
<evidence type="ECO:0000313" key="1">
    <source>
        <dbReference type="EMBL" id="SHM08802.1"/>
    </source>
</evidence>
<keyword evidence="2" id="KW-1185">Reference proteome</keyword>
<dbReference type="Proteomes" id="UP000184092">
    <property type="component" value="Unassembled WGS sequence"/>
</dbReference>
<accession>A0A1M7FXE8</accession>
<organism evidence="1 2">
    <name type="scientific">Flavobacterium xinjiangense</name>
    <dbReference type="NCBI Taxonomy" id="178356"/>
    <lineage>
        <taxon>Bacteria</taxon>
        <taxon>Pseudomonadati</taxon>
        <taxon>Bacteroidota</taxon>
        <taxon>Flavobacteriia</taxon>
        <taxon>Flavobacteriales</taxon>
        <taxon>Flavobacteriaceae</taxon>
        <taxon>Flavobacterium</taxon>
    </lineage>
</organism>
<dbReference type="OrthoDB" id="1453201at2"/>
<dbReference type="AlphaFoldDB" id="A0A1M7FXE8"/>
<evidence type="ECO:0000313" key="2">
    <source>
        <dbReference type="Proteomes" id="UP000184092"/>
    </source>
</evidence>
<sequence>MTLPNLKNRTICFLLIIALILQSCAVYKKTPVTLNEAANVDRKILVVKTDNTKLKFKKIEKIDGVYYGLIKTKGQIEKIPLTESDLKTIRVLDKTATTIGNVAIVVGSLGVVFLVVAAIELSNLGDDWGDWSY</sequence>
<protein>
    <submittedName>
        <fullName evidence="1">Uncharacterized protein</fullName>
    </submittedName>
</protein>
<reference evidence="2" key="1">
    <citation type="submission" date="2016-11" db="EMBL/GenBank/DDBJ databases">
        <authorList>
            <person name="Varghese N."/>
            <person name="Submissions S."/>
        </authorList>
    </citation>
    <scope>NUCLEOTIDE SEQUENCE [LARGE SCALE GENOMIC DNA]</scope>
    <source>
        <strain evidence="2">CGMCC 1.2749</strain>
    </source>
</reference>
<proteinExistence type="predicted"/>